<proteinExistence type="predicted"/>
<accession>A0ABW4X232</accession>
<gene>
    <name evidence="2" type="ORF">ACFSKU_17365</name>
</gene>
<evidence type="ECO:0000256" key="1">
    <source>
        <dbReference type="SAM" id="Phobius"/>
    </source>
</evidence>
<keyword evidence="1" id="KW-0472">Membrane</keyword>
<evidence type="ECO:0008006" key="4">
    <source>
        <dbReference type="Google" id="ProtNLM"/>
    </source>
</evidence>
<name>A0ABW4X232_9BACT</name>
<keyword evidence="1" id="KW-0812">Transmembrane</keyword>
<feature type="transmembrane region" description="Helical" evidence="1">
    <location>
        <begin position="6"/>
        <end position="22"/>
    </location>
</feature>
<dbReference type="Proteomes" id="UP001597369">
    <property type="component" value="Unassembled WGS sequence"/>
</dbReference>
<keyword evidence="3" id="KW-1185">Reference proteome</keyword>
<protein>
    <recommendedName>
        <fullName evidence="4">Aerotolerance regulator N-terminal domain-containing protein</fullName>
    </recommendedName>
</protein>
<evidence type="ECO:0000313" key="3">
    <source>
        <dbReference type="Proteomes" id="UP001597369"/>
    </source>
</evidence>
<evidence type="ECO:0000313" key="2">
    <source>
        <dbReference type="EMBL" id="MFD2068662.1"/>
    </source>
</evidence>
<dbReference type="RefSeq" id="WP_229959032.1">
    <property type="nucleotide sequence ID" value="NZ_JAJJWI010000004.1"/>
</dbReference>
<organism evidence="2 3">
    <name type="scientific">Pontibacter silvestris</name>
    <dbReference type="NCBI Taxonomy" id="2305183"/>
    <lineage>
        <taxon>Bacteria</taxon>
        <taxon>Pseudomonadati</taxon>
        <taxon>Bacteroidota</taxon>
        <taxon>Cytophagia</taxon>
        <taxon>Cytophagales</taxon>
        <taxon>Hymenobacteraceae</taxon>
        <taxon>Pontibacter</taxon>
    </lineage>
</organism>
<comment type="caution">
    <text evidence="2">The sequence shown here is derived from an EMBL/GenBank/DDBJ whole genome shotgun (WGS) entry which is preliminary data.</text>
</comment>
<keyword evidence="1" id="KW-1133">Transmembrane helix</keyword>
<feature type="transmembrane region" description="Helical" evidence="1">
    <location>
        <begin position="29"/>
        <end position="48"/>
    </location>
</feature>
<dbReference type="EMBL" id="JBHUHV010000054">
    <property type="protein sequence ID" value="MFD2068662.1"/>
    <property type="molecule type" value="Genomic_DNA"/>
</dbReference>
<reference evidence="3" key="1">
    <citation type="journal article" date="2019" name="Int. J. Syst. Evol. Microbiol.">
        <title>The Global Catalogue of Microorganisms (GCM) 10K type strain sequencing project: providing services to taxonomists for standard genome sequencing and annotation.</title>
        <authorList>
            <consortium name="The Broad Institute Genomics Platform"/>
            <consortium name="The Broad Institute Genome Sequencing Center for Infectious Disease"/>
            <person name="Wu L."/>
            <person name="Ma J."/>
        </authorList>
    </citation>
    <scope>NUCLEOTIDE SEQUENCE [LARGE SCALE GENOMIC DNA]</scope>
    <source>
        <strain evidence="3">JCM 16545</strain>
    </source>
</reference>
<sequence>MDYLPWLLAVLASLLLMWLAWRRRNRQRLVWRLVASVAAGVSLILFFSPPTFQRPVDPGTAVLLTAGYNADTLEALLGQKQAEQLVFSYGTKASDATPVSDLYTWRQEHLSLTKVHILGYGLEAQELEALEGIRLVPHLSAAPTGVTAAHWPSSVRTGESVEIAGKYTTDNDQALWLYLQAAGQKQDSVEIKNTGNHTFKLKYSPKQQGRFTYHILSKAGAKTDTLGAVPVQVKPAQELGVLLLASSPLFEFKFLKNHLAEQQHRVALHTKVSKDISQDEWVNMPKVALNRITPKLLQQFDVVITEPQVLQELSTAERASLERAVTEEGLGILTVATAPVNSRNTAFFTSFQTKRLSQQESRNVQATWADGASETATATALPYTIASTAAVTGIIGEQGHNILVGAKKAGWGKVAITMVPQTFPWLLEGKEQVYASYWANLLTAIARPEVQDKFWQLTSPQVPQPNKPAILTYTNYSSGFTSDAIPTATVSSTIDSTNTTVPLQQNLMQPEQFSGTFWPQRTGWHHIQTPPHAPPFYFYVQDSTDWSFASIQEKRQATQTHIAKQNLVSSHETVTYEEEQVPAIWFFALFVMASGFLWLEEKL</sequence>